<proteinExistence type="predicted"/>
<evidence type="ECO:0000313" key="2">
    <source>
        <dbReference type="EMBL" id="KAJ4342493.1"/>
    </source>
</evidence>
<protein>
    <submittedName>
        <fullName evidence="2">Uncharacterized protein</fullName>
    </submittedName>
</protein>
<keyword evidence="3" id="KW-1185">Reference proteome</keyword>
<feature type="region of interest" description="Disordered" evidence="1">
    <location>
        <begin position="289"/>
        <end position="308"/>
    </location>
</feature>
<evidence type="ECO:0000256" key="1">
    <source>
        <dbReference type="SAM" id="MobiDB-lite"/>
    </source>
</evidence>
<sequence>MFVPHLPTRFPLKQPPTVTLHDRPTNDPPVLAPESSRFTKPAPNHPRTPKEVMMLARVITQAHGYLIPSLRPVVTGPIDAKDLADQWDGNNGIYKRIAKNIMTETYGPKSFLYEWLKGIAAAEDHVVFVTNIDLEARAIDGFIPENATRVEARKLRNAATALRKDEQVLQNRIREGYEVTHHKSSEIATSRRPAGVRARAEQRKSVYAKEITKLVVSRVSDETEFATPNEVRACKLKPLFSRALQNRVEFWRQVLDENALASHVGRGLAIVDIRAMILQLAGGAMKLTNEGAEPQSNGNTADPDTRSSRGVVMFSREDGLLIAAIETTPQGSLRHGAKFEQSPVKVTAYLPACGSNARSAEWIQALSTDLVSAIYTLVS</sequence>
<dbReference type="EMBL" id="JAPEUV010000006">
    <property type="protein sequence ID" value="KAJ4342493.1"/>
    <property type="molecule type" value="Genomic_DNA"/>
</dbReference>
<name>A0A9W8X6X0_9PLEO</name>
<evidence type="ECO:0000313" key="3">
    <source>
        <dbReference type="Proteomes" id="UP001140562"/>
    </source>
</evidence>
<accession>A0A9W8X6X0</accession>
<dbReference type="OrthoDB" id="10626909at2759"/>
<organism evidence="2 3">
    <name type="scientific">Didymella glomerata</name>
    <dbReference type="NCBI Taxonomy" id="749621"/>
    <lineage>
        <taxon>Eukaryota</taxon>
        <taxon>Fungi</taxon>
        <taxon>Dikarya</taxon>
        <taxon>Ascomycota</taxon>
        <taxon>Pezizomycotina</taxon>
        <taxon>Dothideomycetes</taxon>
        <taxon>Pleosporomycetidae</taxon>
        <taxon>Pleosporales</taxon>
        <taxon>Pleosporineae</taxon>
        <taxon>Didymellaceae</taxon>
        <taxon>Didymella</taxon>
    </lineage>
</organism>
<comment type="caution">
    <text evidence="2">The sequence shown here is derived from an EMBL/GenBank/DDBJ whole genome shotgun (WGS) entry which is preliminary data.</text>
</comment>
<feature type="region of interest" description="Disordered" evidence="1">
    <location>
        <begin position="12"/>
        <end position="47"/>
    </location>
</feature>
<dbReference type="Proteomes" id="UP001140562">
    <property type="component" value="Unassembled WGS sequence"/>
</dbReference>
<reference evidence="2" key="1">
    <citation type="submission" date="2022-10" db="EMBL/GenBank/DDBJ databases">
        <title>Tapping the CABI collections for fungal endophytes: first genome assemblies for Collariella, Neodidymelliopsis, Ascochyta clinopodiicola, Didymella pomorum, Didymosphaeria variabile, Neocosmospora piperis and Neocucurbitaria cava.</title>
        <authorList>
            <person name="Hill R."/>
        </authorList>
    </citation>
    <scope>NUCLEOTIDE SEQUENCE</scope>
    <source>
        <strain evidence="2">IMI 360193</strain>
    </source>
</reference>
<dbReference type="AlphaFoldDB" id="A0A9W8X6X0"/>
<gene>
    <name evidence="2" type="ORF">N0V87_001114</name>
</gene>